<gene>
    <name evidence="1" type="ORF">GCM10018785_02790</name>
</gene>
<dbReference type="Proteomes" id="UP000608024">
    <property type="component" value="Unassembled WGS sequence"/>
</dbReference>
<evidence type="ECO:0000313" key="2">
    <source>
        <dbReference type="Proteomes" id="UP000608024"/>
    </source>
</evidence>
<reference evidence="1" key="1">
    <citation type="journal article" date="2014" name="Int. J. Syst. Evol. Microbiol.">
        <title>Complete genome sequence of Corynebacterium casei LMG S-19264T (=DSM 44701T), isolated from a smear-ripened cheese.</title>
        <authorList>
            <consortium name="US DOE Joint Genome Institute (JGI-PGF)"/>
            <person name="Walter F."/>
            <person name="Albersmeier A."/>
            <person name="Kalinowski J."/>
            <person name="Ruckert C."/>
        </authorList>
    </citation>
    <scope>NUCLEOTIDE SEQUENCE</scope>
    <source>
        <strain evidence="1">JCM 4784</strain>
    </source>
</reference>
<dbReference type="EMBL" id="BNBT01000003">
    <property type="protein sequence ID" value="GHE36622.1"/>
    <property type="molecule type" value="Genomic_DNA"/>
</dbReference>
<evidence type="ECO:0000313" key="1">
    <source>
        <dbReference type="EMBL" id="GHE36622.1"/>
    </source>
</evidence>
<dbReference type="AlphaFoldDB" id="A0A918Z576"/>
<proteinExistence type="predicted"/>
<keyword evidence="2" id="KW-1185">Reference proteome</keyword>
<sequence>MTGKQLTPQNATITTAAIQVQALTIGKKQVTLAVFRQLEDEAIIKPLDAGLAGEPWGRVNYHPDKCADGKEHIHVVWQKGDELRRATVYAPSVAAYKHPTAGLYVEALIAEGLDHRDPRASSAGRADRIQVVKAGREGGVGITRFTHHGVQFHGPVRSDFLTVFHNHYLRRDGGEDLWHRVRHVAGPEATSESIATALPALAYNTSWRQLKDLPQLFIAV</sequence>
<organism evidence="1 2">
    <name type="scientific">Streptomyces longispororuber</name>
    <dbReference type="NCBI Taxonomy" id="68230"/>
    <lineage>
        <taxon>Bacteria</taxon>
        <taxon>Bacillati</taxon>
        <taxon>Actinomycetota</taxon>
        <taxon>Actinomycetes</taxon>
        <taxon>Kitasatosporales</taxon>
        <taxon>Streptomycetaceae</taxon>
        <taxon>Streptomyces</taxon>
    </lineage>
</organism>
<accession>A0A918Z576</accession>
<dbReference type="RefSeq" id="WP_190133929.1">
    <property type="nucleotide sequence ID" value="NZ_BNBT01000003.1"/>
</dbReference>
<reference evidence="1" key="2">
    <citation type="submission" date="2020-09" db="EMBL/GenBank/DDBJ databases">
        <authorList>
            <person name="Sun Q."/>
            <person name="Ohkuma M."/>
        </authorList>
    </citation>
    <scope>NUCLEOTIDE SEQUENCE</scope>
    <source>
        <strain evidence="1">JCM 4784</strain>
    </source>
</reference>
<protein>
    <submittedName>
        <fullName evidence="1">Uncharacterized protein</fullName>
    </submittedName>
</protein>
<name>A0A918Z576_9ACTN</name>
<comment type="caution">
    <text evidence="1">The sequence shown here is derived from an EMBL/GenBank/DDBJ whole genome shotgun (WGS) entry which is preliminary data.</text>
</comment>